<dbReference type="Gene3D" id="3.40.50.1820">
    <property type="entry name" value="alpha/beta hydrolase"/>
    <property type="match status" value="1"/>
</dbReference>
<proteinExistence type="predicted"/>
<accession>A0A1J1JJ67</accession>
<dbReference type="SUPFAM" id="SSF53474">
    <property type="entry name" value="alpha/beta-Hydrolases"/>
    <property type="match status" value="1"/>
</dbReference>
<dbReference type="InterPro" id="IPR022742">
    <property type="entry name" value="Hydrolase_4"/>
</dbReference>
<feature type="domain" description="Serine aminopeptidase S33" evidence="2">
    <location>
        <begin position="92"/>
        <end position="204"/>
    </location>
</feature>
<evidence type="ECO:0000256" key="1">
    <source>
        <dbReference type="SAM" id="Phobius"/>
    </source>
</evidence>
<dbReference type="PANTHER" id="PTHR12277">
    <property type="entry name" value="ALPHA/BETA HYDROLASE DOMAIN-CONTAINING PROTEIN"/>
    <property type="match status" value="1"/>
</dbReference>
<keyword evidence="1" id="KW-0812">Transmembrane</keyword>
<sequence>MGGVKMMLHSILIILFQGGLTLLAVGAIAYLCACLFMFLRQTRFIFFPSRLISMTPDDVGLSYQDIELQISTPSGKIETVHCWWIPSETNPNQKVIIDLHGNRNTIEGNIGYAEQFHEMGLSVLLVEYRGYGRSTNRFPSEKTVYQDVEAAWNYLVNERQINPHNIYVFGHSLGGAIAINLALKHTEIAGLIIESSFTNIREMIDYKKKYWMFPINLILTQKFDSLAKISALKMPILLTHGTEDELIPKTMSEDLFNAAIEPKQLLIVAGAGHNNVRQVGGKQYWETVQQFLTLQSQKPGF</sequence>
<dbReference type="InterPro" id="IPR029058">
    <property type="entry name" value="AB_hydrolase_fold"/>
</dbReference>
<feature type="transmembrane region" description="Helical" evidence="1">
    <location>
        <begin position="12"/>
        <end position="39"/>
    </location>
</feature>
<dbReference type="AlphaFoldDB" id="A0A1J1JJ67"/>
<organism evidence="3">
    <name type="scientific">Planktothrix agardhii</name>
    <name type="common">Oscillatoria agardhii</name>
    <dbReference type="NCBI Taxonomy" id="1160"/>
    <lineage>
        <taxon>Bacteria</taxon>
        <taxon>Bacillati</taxon>
        <taxon>Cyanobacteriota</taxon>
        <taxon>Cyanophyceae</taxon>
        <taxon>Oscillatoriophycideae</taxon>
        <taxon>Oscillatoriales</taxon>
        <taxon>Microcoleaceae</taxon>
        <taxon>Planktothrix</taxon>
    </lineage>
</organism>
<dbReference type="PANTHER" id="PTHR12277:SF81">
    <property type="entry name" value="PROTEIN ABHD13"/>
    <property type="match status" value="1"/>
</dbReference>
<reference evidence="3" key="1">
    <citation type="submission" date="2015-09" db="EMBL/GenBank/DDBJ databases">
        <authorList>
            <person name="Jackson K.R."/>
            <person name="Lunt B.L."/>
            <person name="Fisher J.N.B."/>
            <person name="Gardner A.V."/>
            <person name="Bailey M.E."/>
            <person name="Deus L.M."/>
            <person name="Earl A.S."/>
            <person name="Gibby P.D."/>
            <person name="Hartmann K.A."/>
            <person name="Liu J.E."/>
            <person name="Manci A.M."/>
            <person name="Nielsen D.A."/>
            <person name="Solomon M.B."/>
            <person name="Breakwell D.P."/>
            <person name="Burnett S.H."/>
            <person name="Grose J.H."/>
        </authorList>
    </citation>
    <scope>NUCLEOTIDE SEQUENCE</scope>
    <source>
        <strain evidence="3">7805</strain>
    </source>
</reference>
<keyword evidence="1" id="KW-1133">Transmembrane helix</keyword>
<gene>
    <name evidence="3" type="ORF">PLAM_3524</name>
</gene>
<protein>
    <recommendedName>
        <fullName evidence="2">Serine aminopeptidase S33 domain-containing protein</fullName>
    </recommendedName>
</protein>
<evidence type="ECO:0000313" key="3">
    <source>
        <dbReference type="EMBL" id="CUM61490.1"/>
    </source>
</evidence>
<dbReference type="EMBL" id="LO018304">
    <property type="protein sequence ID" value="CUM61490.1"/>
    <property type="molecule type" value="Genomic_DNA"/>
</dbReference>
<dbReference type="Pfam" id="PF12146">
    <property type="entry name" value="Hydrolase_4"/>
    <property type="match status" value="1"/>
</dbReference>
<name>A0A1J1JJ67_PLAAG</name>
<keyword evidence="1" id="KW-0472">Membrane</keyword>
<evidence type="ECO:0000259" key="2">
    <source>
        <dbReference type="Pfam" id="PF12146"/>
    </source>
</evidence>